<sequence length="449" mass="48425">MVLDSKISQREQWTSKLGFILAAAGSAVGLGNLWGFAYRASQGGGAAFVLLYLLIVLIVCLPVFVAEMALGRNAMASTLLAPVKLAGKNWYPLGILFFLAPLGIASYYSVIMGWTADTLFHSLFFGLPKNLTEAETFFGSISSGSSVLLGHLLSLVLTAIIVSSGIKKGIEKVTRYFMPILFIIIVILAIWATSLSGAWEGYKTFLLKFDFNELRNPQTIRNAFTQAFFSLSLGIGIMVTYASYLNKKSNLPKLSVGVASLDTLVGLMAGFITFPIVLTFGLSDAISESTVGALFISIPTGLGSYGAAGRIVAVAFFALAYIAAITSSVSLLEVPVSSLMDKFGFKREKSVWMITLFLFLAGIPSALNLNILGTVDSIFGGVLLIFGGFLVTFFMGWVVPGKFDEELSDSKVGIKTTRYLKFMTRWVAPPIIGFGLFISVFDLLKGWVS</sequence>
<feature type="transmembrane region" description="Helical" evidence="6">
    <location>
        <begin position="49"/>
        <end position="70"/>
    </location>
</feature>
<dbReference type="eggNOG" id="COG0733">
    <property type="taxonomic scope" value="Bacteria"/>
</dbReference>
<keyword evidence="4 6" id="KW-1133">Transmembrane helix</keyword>
<keyword evidence="5 6" id="KW-0472">Membrane</keyword>
<dbReference type="PROSITE" id="PS50267">
    <property type="entry name" value="NA_NEUROTRAN_SYMP_3"/>
    <property type="match status" value="1"/>
</dbReference>
<evidence type="ECO:0000256" key="1">
    <source>
        <dbReference type="ARBA" id="ARBA00004141"/>
    </source>
</evidence>
<evidence type="ECO:0000256" key="3">
    <source>
        <dbReference type="ARBA" id="ARBA00022692"/>
    </source>
</evidence>
<dbReference type="STRING" id="74546.PMT9312_1223"/>
<evidence type="ECO:0000256" key="6">
    <source>
        <dbReference type="SAM" id="Phobius"/>
    </source>
</evidence>
<feature type="transmembrane region" description="Helical" evidence="6">
    <location>
        <begin position="312"/>
        <end position="331"/>
    </location>
</feature>
<dbReference type="PANTHER" id="PTHR42948:SF1">
    <property type="entry name" value="TRANSPORTER"/>
    <property type="match status" value="1"/>
</dbReference>
<proteinExistence type="predicted"/>
<gene>
    <name evidence="7" type="ordered locus">PMT9312_1223</name>
</gene>
<dbReference type="EMBL" id="CP000111">
    <property type="protein sequence ID" value="ABB50282.1"/>
    <property type="molecule type" value="Genomic_DNA"/>
</dbReference>
<feature type="transmembrane region" description="Helical" evidence="6">
    <location>
        <begin position="17"/>
        <end position="37"/>
    </location>
</feature>
<feature type="transmembrane region" description="Helical" evidence="6">
    <location>
        <begin position="176"/>
        <end position="199"/>
    </location>
</feature>
<dbReference type="InterPro" id="IPR037272">
    <property type="entry name" value="SNS_sf"/>
</dbReference>
<dbReference type="InterPro" id="IPR047218">
    <property type="entry name" value="YocR/YhdH-like"/>
</dbReference>
<dbReference type="PANTHER" id="PTHR42948">
    <property type="entry name" value="TRANSPORTER"/>
    <property type="match status" value="1"/>
</dbReference>
<feature type="transmembrane region" description="Helical" evidence="6">
    <location>
        <begin position="378"/>
        <end position="399"/>
    </location>
</feature>
<dbReference type="PRINTS" id="PR00176">
    <property type="entry name" value="NANEUSMPORT"/>
</dbReference>
<dbReference type="SUPFAM" id="SSF161070">
    <property type="entry name" value="SNF-like"/>
    <property type="match status" value="1"/>
</dbReference>
<dbReference type="CDD" id="cd10336">
    <property type="entry name" value="SLC6sbd_Tyt1-Like"/>
    <property type="match status" value="1"/>
</dbReference>
<dbReference type="Proteomes" id="UP000002715">
    <property type="component" value="Chromosome"/>
</dbReference>
<feature type="transmembrane region" description="Helical" evidence="6">
    <location>
        <begin position="90"/>
        <end position="116"/>
    </location>
</feature>
<feature type="transmembrane region" description="Helical" evidence="6">
    <location>
        <begin position="256"/>
        <end position="280"/>
    </location>
</feature>
<dbReference type="Pfam" id="PF00209">
    <property type="entry name" value="SNF"/>
    <property type="match status" value="2"/>
</dbReference>
<evidence type="ECO:0000256" key="5">
    <source>
        <dbReference type="ARBA" id="ARBA00023136"/>
    </source>
</evidence>
<dbReference type="NCBIfam" id="NF037979">
    <property type="entry name" value="Na_transp"/>
    <property type="match status" value="1"/>
</dbReference>
<evidence type="ECO:0000256" key="4">
    <source>
        <dbReference type="ARBA" id="ARBA00022989"/>
    </source>
</evidence>
<feature type="transmembrane region" description="Helical" evidence="6">
    <location>
        <begin position="351"/>
        <end position="371"/>
    </location>
</feature>
<feature type="transmembrane region" description="Helical" evidence="6">
    <location>
        <begin position="426"/>
        <end position="444"/>
    </location>
</feature>
<dbReference type="KEGG" id="pmi:PMT9312_1223"/>
<evidence type="ECO:0000313" key="7">
    <source>
        <dbReference type="EMBL" id="ABB50282.1"/>
    </source>
</evidence>
<accession>Q31A13</accession>
<name>Q31A13_PROM9</name>
<dbReference type="GO" id="GO:0016020">
    <property type="term" value="C:membrane"/>
    <property type="evidence" value="ECO:0007669"/>
    <property type="project" value="UniProtKB-SubCell"/>
</dbReference>
<evidence type="ECO:0000256" key="2">
    <source>
        <dbReference type="ARBA" id="ARBA00022448"/>
    </source>
</evidence>
<evidence type="ECO:0000313" key="8">
    <source>
        <dbReference type="Proteomes" id="UP000002715"/>
    </source>
</evidence>
<organism evidence="7 8">
    <name type="scientific">Prochlorococcus marinus (strain MIT 9312)</name>
    <dbReference type="NCBI Taxonomy" id="74546"/>
    <lineage>
        <taxon>Bacteria</taxon>
        <taxon>Bacillati</taxon>
        <taxon>Cyanobacteriota</taxon>
        <taxon>Cyanophyceae</taxon>
        <taxon>Synechococcales</taxon>
        <taxon>Prochlorococcaceae</taxon>
        <taxon>Prochlorococcus</taxon>
    </lineage>
</organism>
<feature type="transmembrane region" description="Helical" evidence="6">
    <location>
        <begin position="136"/>
        <end position="164"/>
    </location>
</feature>
<feature type="transmembrane region" description="Helical" evidence="6">
    <location>
        <begin position="286"/>
        <end position="305"/>
    </location>
</feature>
<keyword evidence="3 6" id="KW-0812">Transmembrane</keyword>
<dbReference type="HOGENOM" id="CLU_006855_3_4_3"/>
<dbReference type="InterPro" id="IPR000175">
    <property type="entry name" value="Na/ntran_symport"/>
</dbReference>
<keyword evidence="2" id="KW-0813">Transport</keyword>
<comment type="subcellular location">
    <subcellularLocation>
        <location evidence="1">Membrane</location>
        <topology evidence="1">Multi-pass membrane protein</topology>
    </subcellularLocation>
</comment>
<protein>
    <submittedName>
        <fullName evidence="7">Na+-dependent transporter of the SNF family</fullName>
    </submittedName>
</protein>
<feature type="transmembrane region" description="Helical" evidence="6">
    <location>
        <begin position="223"/>
        <end position="244"/>
    </location>
</feature>
<dbReference type="AlphaFoldDB" id="Q31A13"/>
<reference evidence="8" key="1">
    <citation type="submission" date="2005-07" db="EMBL/GenBank/DDBJ databases">
        <title>Complete sequence of Prochlorococcus marinus str. MIT 9312.</title>
        <authorList>
            <consortium name="US DOE Joint Genome Institute"/>
            <person name="Copeland A."/>
            <person name="Lucas S."/>
            <person name="Lapidus A."/>
            <person name="Barry K."/>
            <person name="Detter J.C."/>
            <person name="Glavina T."/>
            <person name="Hammon N."/>
            <person name="Israni S."/>
            <person name="Pitluck S."/>
            <person name="Thiel J."/>
            <person name="Schmutz J."/>
            <person name="Larimer F."/>
            <person name="Land M."/>
            <person name="Kyrpides N."/>
            <person name="Lykidis A."/>
            <person name="Richardson P."/>
        </authorList>
    </citation>
    <scope>NUCLEOTIDE SEQUENCE [LARGE SCALE GENOMIC DNA]</scope>
    <source>
        <strain evidence="8">MIT 9312</strain>
    </source>
</reference>